<keyword evidence="3 11" id="KW-0813">Transport</keyword>
<dbReference type="PANTHER" id="PTHR30069:SF29">
    <property type="entry name" value="HEMOGLOBIN AND HEMOGLOBIN-HAPTOGLOBIN-BINDING PROTEIN 1-RELATED"/>
    <property type="match status" value="1"/>
</dbReference>
<evidence type="ECO:0000256" key="13">
    <source>
        <dbReference type="RuleBase" id="RU003357"/>
    </source>
</evidence>
<evidence type="ECO:0000256" key="2">
    <source>
        <dbReference type="ARBA" id="ARBA00009810"/>
    </source>
</evidence>
<dbReference type="Gene3D" id="2.170.130.10">
    <property type="entry name" value="TonB-dependent receptor, plug domain"/>
    <property type="match status" value="1"/>
</dbReference>
<dbReference type="CDD" id="cd01347">
    <property type="entry name" value="ligand_gated_channel"/>
    <property type="match status" value="1"/>
</dbReference>
<evidence type="ECO:0000259" key="16">
    <source>
        <dbReference type="Pfam" id="PF00593"/>
    </source>
</evidence>
<dbReference type="InterPro" id="IPR036942">
    <property type="entry name" value="Beta-barrel_TonB_sf"/>
</dbReference>
<dbReference type="InterPro" id="IPR010949">
    <property type="entry name" value="TonB_Hb/transfer/lactofer_rcpt"/>
</dbReference>
<evidence type="ECO:0000256" key="15">
    <source>
        <dbReference type="SAM" id="SignalP"/>
    </source>
</evidence>
<dbReference type="PATRIC" id="fig|1612624.7.peg.2157"/>
<comment type="similarity">
    <text evidence="2 11 13">Belongs to the TonB-dependent receptor family.</text>
</comment>
<dbReference type="PANTHER" id="PTHR30069">
    <property type="entry name" value="TONB-DEPENDENT OUTER MEMBRANE RECEPTOR"/>
    <property type="match status" value="1"/>
</dbReference>
<feature type="region of interest" description="Disordered" evidence="14">
    <location>
        <begin position="215"/>
        <end position="241"/>
    </location>
</feature>
<evidence type="ECO:0000256" key="10">
    <source>
        <dbReference type="ARBA" id="ARBA00023237"/>
    </source>
</evidence>
<evidence type="ECO:0000256" key="12">
    <source>
        <dbReference type="PROSITE-ProRule" id="PRU10144"/>
    </source>
</evidence>
<dbReference type="Gene3D" id="2.40.170.20">
    <property type="entry name" value="TonB-dependent receptor, beta-barrel domain"/>
    <property type="match status" value="1"/>
</dbReference>
<dbReference type="PROSITE" id="PS01156">
    <property type="entry name" value="TONB_DEPENDENT_REC_2"/>
    <property type="match status" value="1"/>
</dbReference>
<evidence type="ECO:0000256" key="6">
    <source>
        <dbReference type="ARBA" id="ARBA00022729"/>
    </source>
</evidence>
<keyword evidence="6 15" id="KW-0732">Signal</keyword>
<keyword evidence="7 13" id="KW-0798">TonB box</keyword>
<evidence type="ECO:0000256" key="3">
    <source>
        <dbReference type="ARBA" id="ARBA00022448"/>
    </source>
</evidence>
<proteinExistence type="inferred from homology"/>
<keyword evidence="19" id="KW-1185">Reference proteome</keyword>
<dbReference type="InterPro" id="IPR037066">
    <property type="entry name" value="Plug_dom_sf"/>
</dbReference>
<keyword evidence="5 11" id="KW-0812">Transmembrane</keyword>
<feature type="short sequence motif" description="TonB C-terminal box" evidence="12">
    <location>
        <begin position="724"/>
        <end position="741"/>
    </location>
</feature>
<evidence type="ECO:0000256" key="11">
    <source>
        <dbReference type="PROSITE-ProRule" id="PRU01360"/>
    </source>
</evidence>
<evidence type="ECO:0000256" key="7">
    <source>
        <dbReference type="ARBA" id="ARBA00023077"/>
    </source>
</evidence>
<evidence type="ECO:0000256" key="14">
    <source>
        <dbReference type="SAM" id="MobiDB-lite"/>
    </source>
</evidence>
<dbReference type="Proteomes" id="UP000093111">
    <property type="component" value="Unassembled WGS sequence"/>
</dbReference>
<sequence>MITRHHCAALLACAAFSSVALPPQISRAQDAVATTAEEGATTLKKLTVKGRGVTGVADTPLATETTVEDIQDNQVSSFEDLGRTLQPGVGFNRANGSVNVRGLDGARVQTTIDGIVIPYLDDGARDADGGIDSFDFDALSAADIVRGADSSRAGDGALGGAVVLRTLQPEDLIGEGKTWGGIFKFSYDSEDKSWAASAAAAARYGNTAVLFQGGYKKGHEQDNRGTSGVYGPGRTEPNPADFDQKNVLVKVKQYTDTGHTFTFTGERFDRDKDIDLRQEQTATGNYRPGDWDGNEAVKRDRISLNYEFEAVDDDALIDAANAVFYWQDLTRDSGKSGYRYTSVIGDYSRNSEVENRSVGAAGYVEKKFDTGRLHHTVRLGGDFSIGKTTQYSSGEDSCSGGPYTPFDPCNFLHTNQADMPDVDSKKFGIYFEDEIAIGDSAFSLTPGLRYDWYDQSPQETAAYTNNPNFNGMPPGQSSDAFSPKLLAKYEAAPNVEFFAQWAMGFRSPTANELYLDYGAPGTYLRLGNPDLKPETSNGFELGANLGDEDFGGRISVFHNRYRNFIDTVAVGADPAYPFGVTQAVNLDRVRIYGVEISAHKQFDSGFHINGSLTYANGQNLDPAVENNRLASVAPLKGVLGAGYATETWGADVTLIAAKGAPSKSDSTFGNVPGYGLVDLTGWWKPEIAEGLTVRAGVYNIFDKKYYDAISVRDVTFSGTSPGKAYYSEPGRTFKVSLTQRF</sequence>
<feature type="domain" description="TonB-dependent receptor-like beta-barrel" evidence="16">
    <location>
        <begin position="253"/>
        <end position="700"/>
    </location>
</feature>
<keyword evidence="8 11" id="KW-0472">Membrane</keyword>
<organism evidence="18 19">
    <name type="scientific">Pararhizobium polonicum</name>
    <dbReference type="NCBI Taxonomy" id="1612624"/>
    <lineage>
        <taxon>Bacteria</taxon>
        <taxon>Pseudomonadati</taxon>
        <taxon>Pseudomonadota</taxon>
        <taxon>Alphaproteobacteria</taxon>
        <taxon>Hyphomicrobiales</taxon>
        <taxon>Rhizobiaceae</taxon>
        <taxon>Rhizobium/Agrobacterium group</taxon>
        <taxon>Pararhizobium</taxon>
    </lineage>
</organism>
<keyword evidence="9" id="KW-0675">Receptor</keyword>
<dbReference type="InterPro" id="IPR010917">
    <property type="entry name" value="TonB_rcpt_CS"/>
</dbReference>
<evidence type="ECO:0000313" key="19">
    <source>
        <dbReference type="Proteomes" id="UP000093111"/>
    </source>
</evidence>
<dbReference type="InterPro" id="IPR011276">
    <property type="entry name" value="TonB_haem/Hb_rcpt"/>
</dbReference>
<dbReference type="PROSITE" id="PS52016">
    <property type="entry name" value="TONB_DEPENDENT_REC_3"/>
    <property type="match status" value="1"/>
</dbReference>
<dbReference type="InterPro" id="IPR039426">
    <property type="entry name" value="TonB-dep_rcpt-like"/>
</dbReference>
<dbReference type="GO" id="GO:0015232">
    <property type="term" value="F:heme transmembrane transporter activity"/>
    <property type="evidence" value="ECO:0007669"/>
    <property type="project" value="InterPro"/>
</dbReference>
<evidence type="ECO:0000259" key="17">
    <source>
        <dbReference type="Pfam" id="PF07715"/>
    </source>
</evidence>
<evidence type="ECO:0000313" key="18">
    <source>
        <dbReference type="EMBL" id="OBZ93225.1"/>
    </source>
</evidence>
<evidence type="ECO:0000256" key="1">
    <source>
        <dbReference type="ARBA" id="ARBA00004571"/>
    </source>
</evidence>
<dbReference type="GO" id="GO:0015344">
    <property type="term" value="F:siderophore uptake transmembrane transporter activity"/>
    <property type="evidence" value="ECO:0007669"/>
    <property type="project" value="TreeGrafter"/>
</dbReference>
<reference evidence="18 19" key="1">
    <citation type="journal article" date="2016" name="Syst. Appl. Microbiol.">
        <title>Pararhizobium polonicum sp. nov. isolated from tumors on stone fruit rootstocks.</title>
        <authorList>
            <person name="Pulawska J."/>
            <person name="Kuzmanovic N."/>
            <person name="Willems A."/>
            <person name="Pothier J.F."/>
        </authorList>
    </citation>
    <scope>NUCLEOTIDE SEQUENCE [LARGE SCALE GENOMIC DNA]</scope>
    <source>
        <strain evidence="18 19">F5.1</strain>
    </source>
</reference>
<dbReference type="AlphaFoldDB" id="A0A1C7NW57"/>
<protein>
    <submittedName>
        <fullName evidence="18">Cation transporter</fullName>
    </submittedName>
</protein>
<dbReference type="EMBL" id="LGLV01000015">
    <property type="protein sequence ID" value="OBZ93225.1"/>
    <property type="molecule type" value="Genomic_DNA"/>
</dbReference>
<evidence type="ECO:0000256" key="4">
    <source>
        <dbReference type="ARBA" id="ARBA00022452"/>
    </source>
</evidence>
<evidence type="ECO:0000256" key="8">
    <source>
        <dbReference type="ARBA" id="ARBA00023136"/>
    </source>
</evidence>
<dbReference type="STRING" id="1612624.ADU59_22435"/>
<dbReference type="NCBIfam" id="TIGR01786">
    <property type="entry name" value="TonB-hemlactrns"/>
    <property type="match status" value="1"/>
</dbReference>
<dbReference type="InterPro" id="IPR012910">
    <property type="entry name" value="Plug_dom"/>
</dbReference>
<dbReference type="InterPro" id="IPR000531">
    <property type="entry name" value="Beta-barrel_TonB"/>
</dbReference>
<feature type="signal peptide" evidence="15">
    <location>
        <begin position="1"/>
        <end position="20"/>
    </location>
</feature>
<evidence type="ECO:0000256" key="5">
    <source>
        <dbReference type="ARBA" id="ARBA00022692"/>
    </source>
</evidence>
<comment type="caution">
    <text evidence="18">The sequence shown here is derived from an EMBL/GenBank/DDBJ whole genome shotgun (WGS) entry which is preliminary data.</text>
</comment>
<dbReference type="GO" id="GO:0044718">
    <property type="term" value="P:siderophore transmembrane transport"/>
    <property type="evidence" value="ECO:0007669"/>
    <property type="project" value="TreeGrafter"/>
</dbReference>
<gene>
    <name evidence="18" type="ORF">ADU59_22435</name>
</gene>
<name>A0A1C7NW57_9HYPH</name>
<comment type="subcellular location">
    <subcellularLocation>
        <location evidence="1 11">Cell outer membrane</location>
        <topology evidence="1 11">Multi-pass membrane protein</topology>
    </subcellularLocation>
</comment>
<accession>A0A1C7NW57</accession>
<feature type="domain" description="TonB-dependent receptor plug" evidence="17">
    <location>
        <begin position="58"/>
        <end position="161"/>
    </location>
</feature>
<dbReference type="Pfam" id="PF07715">
    <property type="entry name" value="Plug"/>
    <property type="match status" value="1"/>
</dbReference>
<dbReference type="RefSeq" id="WP_068956715.1">
    <property type="nucleotide sequence ID" value="NZ_LGLV01000015.1"/>
</dbReference>
<dbReference type="SUPFAM" id="SSF56935">
    <property type="entry name" value="Porins"/>
    <property type="match status" value="1"/>
</dbReference>
<evidence type="ECO:0000256" key="9">
    <source>
        <dbReference type="ARBA" id="ARBA00023170"/>
    </source>
</evidence>
<dbReference type="NCBIfam" id="TIGR01785">
    <property type="entry name" value="TonB-hemin"/>
    <property type="match status" value="1"/>
</dbReference>
<dbReference type="OrthoDB" id="9796221at2"/>
<dbReference type="Pfam" id="PF00593">
    <property type="entry name" value="TonB_dep_Rec_b-barrel"/>
    <property type="match status" value="1"/>
</dbReference>
<dbReference type="GO" id="GO:0009279">
    <property type="term" value="C:cell outer membrane"/>
    <property type="evidence" value="ECO:0007669"/>
    <property type="project" value="UniProtKB-SubCell"/>
</dbReference>
<keyword evidence="4 11" id="KW-1134">Transmembrane beta strand</keyword>
<keyword evidence="10 11" id="KW-0998">Cell outer membrane</keyword>
<feature type="chain" id="PRO_5008889971" evidence="15">
    <location>
        <begin position="21"/>
        <end position="741"/>
    </location>
</feature>